<comment type="caution">
    <text evidence="11">The sequence shown here is derived from an EMBL/GenBank/DDBJ whole genome shotgun (WGS) entry which is preliminary data.</text>
</comment>
<evidence type="ECO:0000256" key="7">
    <source>
        <dbReference type="ARBA" id="ARBA00023136"/>
    </source>
</evidence>
<evidence type="ECO:0000313" key="12">
    <source>
        <dbReference type="Proteomes" id="UP000017090"/>
    </source>
</evidence>
<evidence type="ECO:0000313" key="11">
    <source>
        <dbReference type="EMBL" id="ERT56435.1"/>
    </source>
</evidence>
<keyword evidence="3" id="KW-0050">Antiport</keyword>
<evidence type="ECO:0000256" key="4">
    <source>
        <dbReference type="ARBA" id="ARBA00022475"/>
    </source>
</evidence>
<feature type="transmembrane region" description="Helical" evidence="9">
    <location>
        <begin position="98"/>
        <end position="121"/>
    </location>
</feature>
<feature type="transmembrane region" description="Helical" evidence="9">
    <location>
        <begin position="290"/>
        <end position="310"/>
    </location>
</feature>
<reference evidence="11 12" key="1">
    <citation type="submission" date="2013-09" db="EMBL/GenBank/DDBJ databases">
        <authorList>
            <person name="Durkin A.S."/>
            <person name="Haft D.R."/>
            <person name="McCorrison J."/>
            <person name="Torralba M."/>
            <person name="Gillis M."/>
            <person name="Haft D.H."/>
            <person name="Methe B."/>
            <person name="Sutton G."/>
            <person name="Nelson K.E."/>
        </authorList>
    </citation>
    <scope>NUCLEOTIDE SEQUENCE [LARGE SCALE GENOMIC DNA]</scope>
    <source>
        <strain evidence="11 12">BV3C16-1</strain>
    </source>
</reference>
<feature type="transmembrane region" description="Helical" evidence="9">
    <location>
        <begin position="222"/>
        <end position="239"/>
    </location>
</feature>
<evidence type="ECO:0000256" key="2">
    <source>
        <dbReference type="ARBA" id="ARBA00022448"/>
    </source>
</evidence>
<feature type="transmembrane region" description="Helical" evidence="9">
    <location>
        <begin position="251"/>
        <end position="278"/>
    </location>
</feature>
<dbReference type="EMBL" id="AWXA01000062">
    <property type="protein sequence ID" value="ERT56435.1"/>
    <property type="molecule type" value="Genomic_DNA"/>
</dbReference>
<keyword evidence="12" id="KW-1185">Reference proteome</keyword>
<evidence type="ECO:0000256" key="5">
    <source>
        <dbReference type="ARBA" id="ARBA00022692"/>
    </source>
</evidence>
<dbReference type="GO" id="GO:0015297">
    <property type="term" value="F:antiporter activity"/>
    <property type="evidence" value="ECO:0007669"/>
    <property type="project" value="UniProtKB-KW"/>
</dbReference>
<dbReference type="PANTHER" id="PTHR33451">
    <property type="entry name" value="MALATE-2H(+)/NA(+)-LACTATE ANTIPORTER"/>
    <property type="match status" value="1"/>
</dbReference>
<dbReference type="AlphaFoldDB" id="U7UAR5"/>
<feature type="transmembrane region" description="Helical" evidence="9">
    <location>
        <begin position="55"/>
        <end position="78"/>
    </location>
</feature>
<gene>
    <name evidence="11" type="ORF">HMPREF1250_1546</name>
</gene>
<dbReference type="GO" id="GO:0005886">
    <property type="term" value="C:plasma membrane"/>
    <property type="evidence" value="ECO:0007669"/>
    <property type="project" value="UniProtKB-SubCell"/>
</dbReference>
<dbReference type="PATRIC" id="fig|1111454.3.peg.2182"/>
<name>U7UAR5_9FIRM</name>
<evidence type="ECO:0000256" key="6">
    <source>
        <dbReference type="ARBA" id="ARBA00022989"/>
    </source>
</evidence>
<keyword evidence="2" id="KW-0813">Transport</keyword>
<feature type="transmembrane region" description="Helical" evidence="9">
    <location>
        <begin position="330"/>
        <end position="350"/>
    </location>
</feature>
<evidence type="ECO:0000256" key="9">
    <source>
        <dbReference type="SAM" id="Phobius"/>
    </source>
</evidence>
<accession>U7UAR5</accession>
<evidence type="ECO:0000256" key="1">
    <source>
        <dbReference type="ARBA" id="ARBA00004651"/>
    </source>
</evidence>
<keyword evidence="4" id="KW-1003">Cell membrane</keyword>
<protein>
    <submittedName>
        <fullName evidence="11">Na+/H+ antiporter family protein</fullName>
    </submittedName>
</protein>
<evidence type="ECO:0000256" key="3">
    <source>
        <dbReference type="ARBA" id="ARBA00022449"/>
    </source>
</evidence>
<keyword evidence="6 9" id="KW-1133">Transmembrane helix</keyword>
<feature type="transmembrane region" description="Helical" evidence="9">
    <location>
        <begin position="158"/>
        <end position="177"/>
    </location>
</feature>
<dbReference type="Proteomes" id="UP000017090">
    <property type="component" value="Unassembled WGS sequence"/>
</dbReference>
<dbReference type="RefSeq" id="WP_023054598.1">
    <property type="nucleotide sequence ID" value="NZ_AWXA01000062.1"/>
</dbReference>
<sequence length="433" mass="46756">MALLTLLLFCSGLLLCLHFDLSILYALSFGYIIFFLYGLHYGCRIRQLLSMTVESLLTVRTVLTVFVLIGMITVSWRACGTIPYIVSLAGDMIRPDLFLIAAFLLNALLSVLIGTSFGTAATMGVICMSVGHVLGVSPLFTGGAVFSGIFLGDRCSPLSTSALVVSSITGTVFYHNLRLMARSAVIPFFVTAALYLLLGRYANTDASVTLQTSSLFEDSFALHSMTLLPAAAVILLSFLRIDVRVTMTVSIVISLCLCALLQHEALLTIIPMLLWGYAAPTAQLAPMMNGGGIIAMAKPAALVALSCSYAGIFRHTDLLRGIKKYIRKRAALVSAYGCTVIVSILTAMIACNQTLSSILTKQLCEEIIPDKTRMMLTLEDTIIVIAALIPWSIAAAVPLATLDAPAACLYFAFYLYLQPLCGLIQDRYRNIHG</sequence>
<feature type="transmembrane region" description="Helical" evidence="9">
    <location>
        <begin position="133"/>
        <end position="152"/>
    </location>
</feature>
<proteinExistence type="inferred from homology"/>
<feature type="transmembrane region" description="Helical" evidence="9">
    <location>
        <begin position="26"/>
        <end position="43"/>
    </location>
</feature>
<dbReference type="InterPro" id="IPR018461">
    <property type="entry name" value="Na/H_Antiport_NhaC-like_C"/>
</dbReference>
<organism evidence="11 12">
    <name type="scientific">Megasphaera vaginalis</name>
    <name type="common">ex Srinivasan et al. 2021</name>
    <dbReference type="NCBI Taxonomy" id="1111454"/>
    <lineage>
        <taxon>Bacteria</taxon>
        <taxon>Bacillati</taxon>
        <taxon>Bacillota</taxon>
        <taxon>Negativicutes</taxon>
        <taxon>Veillonellales</taxon>
        <taxon>Veillonellaceae</taxon>
        <taxon>Megasphaera</taxon>
    </lineage>
</organism>
<feature type="transmembrane region" description="Helical" evidence="9">
    <location>
        <begin position="381"/>
        <end position="400"/>
    </location>
</feature>
<comment type="subcellular location">
    <subcellularLocation>
        <location evidence="1">Cell membrane</location>
        <topology evidence="1">Multi-pass membrane protein</topology>
    </subcellularLocation>
</comment>
<feature type="transmembrane region" description="Helical" evidence="9">
    <location>
        <begin position="184"/>
        <end position="202"/>
    </location>
</feature>
<dbReference type="InterPro" id="IPR052180">
    <property type="entry name" value="NhaC_Na-H+_Antiporter"/>
</dbReference>
<dbReference type="eggNOG" id="COG1757">
    <property type="taxonomic scope" value="Bacteria"/>
</dbReference>
<evidence type="ECO:0000256" key="8">
    <source>
        <dbReference type="ARBA" id="ARBA00038435"/>
    </source>
</evidence>
<keyword evidence="7 9" id="KW-0472">Membrane</keyword>
<evidence type="ECO:0000259" key="10">
    <source>
        <dbReference type="Pfam" id="PF03553"/>
    </source>
</evidence>
<feature type="domain" description="Na+/H+ antiporter NhaC-like C-terminal" evidence="10">
    <location>
        <begin position="168"/>
        <end position="418"/>
    </location>
</feature>
<dbReference type="Pfam" id="PF03553">
    <property type="entry name" value="Na_H_antiporter"/>
    <property type="match status" value="1"/>
</dbReference>
<keyword evidence="5 9" id="KW-0812">Transmembrane</keyword>
<dbReference type="PANTHER" id="PTHR33451:SF3">
    <property type="entry name" value="MALATE-2H(+)_NA(+)-LACTATE ANTIPORTER"/>
    <property type="match status" value="1"/>
</dbReference>
<comment type="similarity">
    <text evidence="8">Belongs to the NhaC Na(+)/H(+) (TC 2.A.35) antiporter family.</text>
</comment>